<keyword evidence="7" id="KW-1133">Transmembrane helix</keyword>
<dbReference type="AlphaFoldDB" id="A0A9D1TAX2"/>
<dbReference type="GO" id="GO:0016740">
    <property type="term" value="F:transferase activity"/>
    <property type="evidence" value="ECO:0007669"/>
    <property type="project" value="UniProtKB-KW"/>
</dbReference>
<dbReference type="EMBL" id="DVOO01000013">
    <property type="protein sequence ID" value="HIV25092.1"/>
    <property type="molecule type" value="Genomic_DNA"/>
</dbReference>
<gene>
    <name evidence="9" type="ORF">IAB71_04780</name>
</gene>
<dbReference type="InterPro" id="IPR005490">
    <property type="entry name" value="LD_TPept_cat_dom"/>
</dbReference>
<evidence type="ECO:0000256" key="7">
    <source>
        <dbReference type="SAM" id="Phobius"/>
    </source>
</evidence>
<keyword evidence="7" id="KW-0472">Membrane</keyword>
<dbReference type="Gene3D" id="3.10.20.800">
    <property type="match status" value="1"/>
</dbReference>
<organism evidence="9 10">
    <name type="scientific">Candidatus Scatomonas pullistercoris</name>
    <dbReference type="NCBI Taxonomy" id="2840920"/>
    <lineage>
        <taxon>Bacteria</taxon>
        <taxon>Bacillati</taxon>
        <taxon>Bacillota</taxon>
        <taxon>Clostridia</taxon>
        <taxon>Lachnospirales</taxon>
        <taxon>Lachnospiraceae</taxon>
        <taxon>Lachnospiraceae incertae sedis</taxon>
        <taxon>Candidatus Scatomonas</taxon>
    </lineage>
</organism>
<keyword evidence="3 6" id="KW-0133">Cell shape</keyword>
<accession>A0A9D1TAX2</accession>
<dbReference type="Pfam" id="PF12229">
    <property type="entry name" value="PG_binding_4"/>
    <property type="match status" value="1"/>
</dbReference>
<sequence length="482" mass="52880">MKKASRRASVKIVLLIGLAVGIAAVYFWGKNYFSSHFYPGTVVNGIDCGGMTAEAVKEEIQKELQRYTLVLRERGGAEETITGEQLAVRYADDGGVDALLSAQKDSLWFLAVGRSHSYQVAEAFTYEEAGISELLGRLKCFQQENITPPSDAFVEDTGTAFAVSPEVQGNLLDRDRTAAAVKEAVETGKTEIDLDALGLYEQPSVLSTDPKLQEEADFLNRMTAASITYDFGDRQMTVDREAIKNWIVKGEDGEYVLDRGQMLQWVTQMAYETDTFGLEHTFTTTSGAVITLAAGGDYGWVIDREATTEALLQMVQEGQTATVEPVYLYEGADRSVNDIGDTYVEICIVEQRMWCYQDGQLIVDTPVVTGCHSTGYDTPSGSVWAIDAKEEGAHFDTYNSDVDFWLPFNGDCGIHDASWRGEDASGYGGDIWQTNGSHGCVNTPRSAAQTIFNAMEIGYPVVVYYSVDQVVGPEPTQDVEMG</sequence>
<dbReference type="GO" id="GO:0071972">
    <property type="term" value="F:peptidoglycan L,D-transpeptidase activity"/>
    <property type="evidence" value="ECO:0007669"/>
    <property type="project" value="TreeGrafter"/>
</dbReference>
<proteinExistence type="predicted"/>
<dbReference type="InterPro" id="IPR022029">
    <property type="entry name" value="YoaR-like_PG-bd"/>
</dbReference>
<dbReference type="InterPro" id="IPR050979">
    <property type="entry name" value="LD-transpeptidase"/>
</dbReference>
<evidence type="ECO:0000256" key="2">
    <source>
        <dbReference type="ARBA" id="ARBA00022679"/>
    </source>
</evidence>
<keyword evidence="7" id="KW-0812">Transmembrane</keyword>
<evidence type="ECO:0000256" key="4">
    <source>
        <dbReference type="ARBA" id="ARBA00022984"/>
    </source>
</evidence>
<evidence type="ECO:0000259" key="8">
    <source>
        <dbReference type="PROSITE" id="PS52029"/>
    </source>
</evidence>
<reference evidence="9" key="1">
    <citation type="submission" date="2020-10" db="EMBL/GenBank/DDBJ databases">
        <authorList>
            <person name="Gilroy R."/>
        </authorList>
    </citation>
    <scope>NUCLEOTIDE SEQUENCE</scope>
    <source>
        <strain evidence="9">CHK188-20938</strain>
    </source>
</reference>
<dbReference type="InterPro" id="IPR038054">
    <property type="entry name" value="LD_TPept-like_central_sf"/>
</dbReference>
<dbReference type="Proteomes" id="UP000824169">
    <property type="component" value="Unassembled WGS sequence"/>
</dbReference>
<dbReference type="GO" id="GO:0071555">
    <property type="term" value="P:cell wall organization"/>
    <property type="evidence" value="ECO:0007669"/>
    <property type="project" value="UniProtKB-UniRule"/>
</dbReference>
<reference evidence="9" key="2">
    <citation type="journal article" date="2021" name="PeerJ">
        <title>Extensive microbial diversity within the chicken gut microbiome revealed by metagenomics and culture.</title>
        <authorList>
            <person name="Gilroy R."/>
            <person name="Ravi A."/>
            <person name="Getino M."/>
            <person name="Pursley I."/>
            <person name="Horton D.L."/>
            <person name="Alikhan N.F."/>
            <person name="Baker D."/>
            <person name="Gharbi K."/>
            <person name="Hall N."/>
            <person name="Watson M."/>
            <person name="Adriaenssens E.M."/>
            <person name="Foster-Nyarko E."/>
            <person name="Jarju S."/>
            <person name="Secka A."/>
            <person name="Antonio M."/>
            <person name="Oren A."/>
            <person name="Chaudhuri R.R."/>
            <person name="La Ragione R."/>
            <person name="Hildebrand F."/>
            <person name="Pallen M.J."/>
        </authorList>
    </citation>
    <scope>NUCLEOTIDE SEQUENCE</scope>
    <source>
        <strain evidence="9">CHK188-20938</strain>
    </source>
</reference>
<keyword evidence="4 6" id="KW-0573">Peptidoglycan synthesis</keyword>
<comment type="caution">
    <text evidence="9">The sequence shown here is derived from an EMBL/GenBank/DDBJ whole genome shotgun (WGS) entry which is preliminary data.</text>
</comment>
<evidence type="ECO:0000256" key="5">
    <source>
        <dbReference type="ARBA" id="ARBA00023316"/>
    </source>
</evidence>
<dbReference type="SUPFAM" id="SSF143985">
    <property type="entry name" value="L,D-transpeptidase pre-catalytic domain-like"/>
    <property type="match status" value="1"/>
</dbReference>
<evidence type="ECO:0000313" key="10">
    <source>
        <dbReference type="Proteomes" id="UP000824169"/>
    </source>
</evidence>
<comment type="pathway">
    <text evidence="1 6">Cell wall biogenesis; peptidoglycan biosynthesis.</text>
</comment>
<dbReference type="PANTHER" id="PTHR30582:SF33">
    <property type="entry name" value="EXPORTED PROTEIN"/>
    <property type="match status" value="1"/>
</dbReference>
<dbReference type="PANTHER" id="PTHR30582">
    <property type="entry name" value="L,D-TRANSPEPTIDASE"/>
    <property type="match status" value="1"/>
</dbReference>
<dbReference type="SUPFAM" id="SSF141523">
    <property type="entry name" value="L,D-transpeptidase catalytic domain-like"/>
    <property type="match status" value="1"/>
</dbReference>
<dbReference type="InterPro" id="IPR038063">
    <property type="entry name" value="Transpep_catalytic_dom"/>
</dbReference>
<dbReference type="GO" id="GO:0018104">
    <property type="term" value="P:peptidoglycan-protein cross-linking"/>
    <property type="evidence" value="ECO:0007669"/>
    <property type="project" value="TreeGrafter"/>
</dbReference>
<dbReference type="GO" id="GO:0008360">
    <property type="term" value="P:regulation of cell shape"/>
    <property type="evidence" value="ECO:0007669"/>
    <property type="project" value="UniProtKB-UniRule"/>
</dbReference>
<feature type="active site" description="Nucleophile" evidence="6">
    <location>
        <position position="440"/>
    </location>
</feature>
<evidence type="ECO:0000256" key="1">
    <source>
        <dbReference type="ARBA" id="ARBA00004752"/>
    </source>
</evidence>
<dbReference type="CDD" id="cd16913">
    <property type="entry name" value="YkuD_like"/>
    <property type="match status" value="1"/>
</dbReference>
<feature type="transmembrane region" description="Helical" evidence="7">
    <location>
        <begin position="12"/>
        <end position="29"/>
    </location>
</feature>
<evidence type="ECO:0000256" key="3">
    <source>
        <dbReference type="ARBA" id="ARBA00022960"/>
    </source>
</evidence>
<dbReference type="PROSITE" id="PS52029">
    <property type="entry name" value="LD_TPASE"/>
    <property type="match status" value="1"/>
</dbReference>
<feature type="domain" description="L,D-TPase catalytic" evidence="8">
    <location>
        <begin position="342"/>
        <end position="464"/>
    </location>
</feature>
<dbReference type="Pfam" id="PF03734">
    <property type="entry name" value="YkuD"/>
    <property type="match status" value="1"/>
</dbReference>
<keyword evidence="5 6" id="KW-0961">Cell wall biogenesis/degradation</keyword>
<feature type="active site" description="Proton donor/acceptor" evidence="6">
    <location>
        <position position="415"/>
    </location>
</feature>
<name>A0A9D1TAX2_9FIRM</name>
<protein>
    <submittedName>
        <fullName evidence="9">L,D-transpeptidase/peptidoglycan binding protein</fullName>
    </submittedName>
</protein>
<evidence type="ECO:0000313" key="9">
    <source>
        <dbReference type="EMBL" id="HIV25092.1"/>
    </source>
</evidence>
<evidence type="ECO:0000256" key="6">
    <source>
        <dbReference type="PROSITE-ProRule" id="PRU01373"/>
    </source>
</evidence>
<dbReference type="GO" id="GO:0005576">
    <property type="term" value="C:extracellular region"/>
    <property type="evidence" value="ECO:0007669"/>
    <property type="project" value="TreeGrafter"/>
</dbReference>
<keyword evidence="2" id="KW-0808">Transferase</keyword>
<dbReference type="Gene3D" id="2.40.440.10">
    <property type="entry name" value="L,D-transpeptidase catalytic domain-like"/>
    <property type="match status" value="1"/>
</dbReference>